<dbReference type="Pfam" id="PF00753">
    <property type="entry name" value="Lactamase_B"/>
    <property type="match status" value="1"/>
</dbReference>
<sequence>MEIKRFISTVLDENIYLLSKKQDCLLIDPGGDNISEVVSYIKENKLNLLAILVTHGHFDHILSINELLDNFDVPIYIGKEDKEKLYDPSISLARIFNGTEYVINKDAKIVELNDNDVIFDDITVLHTPGHTSGSVCYYIESDKIIFTGDTLFKMAYGRVDFPTGDSYKMRDSLNRLLKLDSDIIVYPGHGDSTTIGEEYQNYYGSY</sequence>
<evidence type="ECO:0000256" key="3">
    <source>
        <dbReference type="ARBA" id="ARBA00022801"/>
    </source>
</evidence>
<gene>
    <name evidence="6" type="ORF">VC03_05265</name>
</gene>
<keyword evidence="3" id="KW-0378">Hydrolase</keyword>
<dbReference type="PANTHER" id="PTHR46233">
    <property type="entry name" value="HYDROXYACYLGLUTATHIONE HYDROLASE GLOC"/>
    <property type="match status" value="1"/>
</dbReference>
<evidence type="ECO:0000313" key="6">
    <source>
        <dbReference type="EMBL" id="AKC95888.1"/>
    </source>
</evidence>
<dbReference type="Gene3D" id="3.60.15.10">
    <property type="entry name" value="Ribonuclease Z/Hydroxyacylglutathione hydrolase-like"/>
    <property type="match status" value="1"/>
</dbReference>
<proteinExistence type="predicted"/>
<comment type="cofactor">
    <cofactor evidence="1">
        <name>Zn(2+)</name>
        <dbReference type="ChEBI" id="CHEBI:29105"/>
    </cofactor>
</comment>
<dbReference type="InterPro" id="IPR036866">
    <property type="entry name" value="RibonucZ/Hydroxyglut_hydro"/>
</dbReference>
<dbReference type="GO" id="GO:0046872">
    <property type="term" value="F:metal ion binding"/>
    <property type="evidence" value="ECO:0007669"/>
    <property type="project" value="UniProtKB-KW"/>
</dbReference>
<dbReference type="InterPro" id="IPR001279">
    <property type="entry name" value="Metallo-B-lactamas"/>
</dbReference>
<keyword evidence="7" id="KW-1185">Reference proteome</keyword>
<dbReference type="SMART" id="SM00849">
    <property type="entry name" value="Lactamase_B"/>
    <property type="match status" value="1"/>
</dbReference>
<protein>
    <recommendedName>
        <fullName evidence="5">Metallo-beta-lactamase domain-containing protein</fullName>
    </recommendedName>
</protein>
<dbReference type="STRING" id="187101.VC03_05265"/>
<feature type="domain" description="Metallo-beta-lactamase" evidence="5">
    <location>
        <begin position="12"/>
        <end position="189"/>
    </location>
</feature>
<dbReference type="KEGG" id="sns:VC03_05265"/>
<dbReference type="PANTHER" id="PTHR46233:SF3">
    <property type="entry name" value="HYDROXYACYLGLUTATHIONE HYDROLASE GLOC"/>
    <property type="match status" value="1"/>
</dbReference>
<dbReference type="InterPro" id="IPR051453">
    <property type="entry name" value="MBL_Glyoxalase_II"/>
</dbReference>
<evidence type="ECO:0000256" key="4">
    <source>
        <dbReference type="ARBA" id="ARBA00022833"/>
    </source>
</evidence>
<accession>A0A0E3UV10</accession>
<dbReference type="AlphaFoldDB" id="A0A0E3UV10"/>
<dbReference type="OrthoDB" id="9802248at2"/>
<dbReference type="SUPFAM" id="SSF56281">
    <property type="entry name" value="Metallo-hydrolase/oxidoreductase"/>
    <property type="match status" value="1"/>
</dbReference>
<dbReference type="EMBL" id="CP011280">
    <property type="protein sequence ID" value="AKC95888.1"/>
    <property type="molecule type" value="Genomic_DNA"/>
</dbReference>
<dbReference type="Proteomes" id="UP000033103">
    <property type="component" value="Chromosome"/>
</dbReference>
<keyword evidence="4" id="KW-0862">Zinc</keyword>
<name>A0A0E3UV10_9FUSO</name>
<organism evidence="6 7">
    <name type="scientific">Sneathia vaginalis</name>
    <dbReference type="NCBI Taxonomy" id="187101"/>
    <lineage>
        <taxon>Bacteria</taxon>
        <taxon>Fusobacteriati</taxon>
        <taxon>Fusobacteriota</taxon>
        <taxon>Fusobacteriia</taxon>
        <taxon>Fusobacteriales</taxon>
        <taxon>Leptotrichiaceae</taxon>
        <taxon>Sneathia</taxon>
    </lineage>
</organism>
<keyword evidence="2" id="KW-0479">Metal-binding</keyword>
<reference evidence="6 7" key="1">
    <citation type="journal article" date="2012" name="BMC Genomics">
        <title>Genomic sequence analysis and characterization of Sneathia amnii sp. nov.</title>
        <authorList>
            <consortium name="Vaginal Microbiome Consortium (additional members)"/>
            <person name="Harwich M.D.Jr."/>
            <person name="Serrano M.G."/>
            <person name="Fettweis J.M."/>
            <person name="Alves J.M."/>
            <person name="Reimers M.A."/>
            <person name="Buck G.A."/>
            <person name="Jefferson K.K."/>
        </authorList>
    </citation>
    <scope>NUCLEOTIDE SEQUENCE [LARGE SCALE GENOMIC DNA]</scope>
    <source>
        <strain evidence="6 7">SN35</strain>
    </source>
</reference>
<evidence type="ECO:0000313" key="7">
    <source>
        <dbReference type="Proteomes" id="UP000033103"/>
    </source>
</evidence>
<dbReference type="RefSeq" id="WP_046328992.1">
    <property type="nucleotide sequence ID" value="NZ_CAUPIC010000006.1"/>
</dbReference>
<dbReference type="GO" id="GO:0016787">
    <property type="term" value="F:hydrolase activity"/>
    <property type="evidence" value="ECO:0007669"/>
    <property type="project" value="UniProtKB-KW"/>
</dbReference>
<evidence type="ECO:0000256" key="1">
    <source>
        <dbReference type="ARBA" id="ARBA00001947"/>
    </source>
</evidence>
<dbReference type="CDD" id="cd06262">
    <property type="entry name" value="metallo-hydrolase-like_MBL-fold"/>
    <property type="match status" value="1"/>
</dbReference>
<evidence type="ECO:0000259" key="5">
    <source>
        <dbReference type="SMART" id="SM00849"/>
    </source>
</evidence>
<evidence type="ECO:0000256" key="2">
    <source>
        <dbReference type="ARBA" id="ARBA00022723"/>
    </source>
</evidence>
<dbReference type="HOGENOM" id="CLU_030571_5_2_0"/>
<dbReference type="PATRIC" id="fig|1069640.6.peg.1042"/>